<dbReference type="Pfam" id="PF00501">
    <property type="entry name" value="AMP-binding"/>
    <property type="match status" value="1"/>
</dbReference>
<dbReference type="InterPro" id="IPR000873">
    <property type="entry name" value="AMP-dep_synth/lig_dom"/>
</dbReference>
<dbReference type="SUPFAM" id="SSF47336">
    <property type="entry name" value="ACP-like"/>
    <property type="match status" value="1"/>
</dbReference>
<dbReference type="Pfam" id="PF00550">
    <property type="entry name" value="PP-binding"/>
    <property type="match status" value="1"/>
</dbReference>
<evidence type="ECO:0000256" key="2">
    <source>
        <dbReference type="ARBA" id="ARBA00022450"/>
    </source>
</evidence>
<dbReference type="Gene3D" id="3.40.50.12780">
    <property type="entry name" value="N-terminal domain of ligase-like"/>
    <property type="match status" value="1"/>
</dbReference>
<name>A0ABU1PVB1_9PSEU</name>
<accession>A0ABU1PVB1</accession>
<evidence type="ECO:0000256" key="1">
    <source>
        <dbReference type="ARBA" id="ARBA00001957"/>
    </source>
</evidence>
<dbReference type="InterPro" id="IPR006162">
    <property type="entry name" value="Ppantetheine_attach_site"/>
</dbReference>
<dbReference type="SUPFAM" id="SSF56801">
    <property type="entry name" value="Acetyl-CoA synthetase-like"/>
    <property type="match status" value="1"/>
</dbReference>
<evidence type="ECO:0000259" key="4">
    <source>
        <dbReference type="PROSITE" id="PS50075"/>
    </source>
</evidence>
<organism evidence="5 6">
    <name type="scientific">Saccharothrix longispora</name>
    <dbReference type="NCBI Taxonomy" id="33920"/>
    <lineage>
        <taxon>Bacteria</taxon>
        <taxon>Bacillati</taxon>
        <taxon>Actinomycetota</taxon>
        <taxon>Actinomycetes</taxon>
        <taxon>Pseudonocardiales</taxon>
        <taxon>Pseudonocardiaceae</taxon>
        <taxon>Saccharothrix</taxon>
    </lineage>
</organism>
<dbReference type="Gene3D" id="3.30.559.30">
    <property type="entry name" value="Nonribosomal peptide synthetase, condensation domain"/>
    <property type="match status" value="1"/>
</dbReference>
<dbReference type="InterPro" id="IPR036736">
    <property type="entry name" value="ACP-like_sf"/>
</dbReference>
<dbReference type="Gene3D" id="3.30.559.10">
    <property type="entry name" value="Chloramphenicol acetyltransferase-like domain"/>
    <property type="match status" value="1"/>
</dbReference>
<dbReference type="InterPro" id="IPR010071">
    <property type="entry name" value="AA_adenyl_dom"/>
</dbReference>
<dbReference type="InterPro" id="IPR001242">
    <property type="entry name" value="Condensation_dom"/>
</dbReference>
<comment type="caution">
    <text evidence="5">The sequence shown here is derived from an EMBL/GenBank/DDBJ whole genome shotgun (WGS) entry which is preliminary data.</text>
</comment>
<dbReference type="NCBIfam" id="TIGR01733">
    <property type="entry name" value="AA-adenyl-dom"/>
    <property type="match status" value="1"/>
</dbReference>
<evidence type="ECO:0000313" key="5">
    <source>
        <dbReference type="EMBL" id="MDR6594580.1"/>
    </source>
</evidence>
<proteinExistence type="predicted"/>
<sequence>MRFSPGQEGVYLADTAAADPVGYTVSAVYRVTGPRDDARLAERVEELVRLHPLLASRVVTERDGFRLVASDRPVALEVRDRPGGCRTPHDAVAGPYDLARGPLVRLVLLRYSARSADLVIGAHHLVVDESSVELVARWLLVDGVPPEPGRFGEWSANRHERAARDGAGLADLRAELRAATTALDLAWGMPAHDGAGSGRVEFTLDPVTWGGVRSVAAAAGASWYATCLAAVGLVLSRNCGTTTPVVGVTVNGRSPRLAASIGYFGNTVLVPVDAAGDLTVGGHLRRTHESGLRAYRRSHFPLPLVLGEDGGAGPQVVVVPRADLPTLSTGPTRCEPVPAPGPGAATFPMTCYVKDRADGSMQGVLVFRQAVFGPAAVERFAGQVRTVLTEFARGPDRPLAGVPTLGAAERDAVLALGRGAPVAPVVDTVTSLFARQAARSGERVAVSDVDGDVTYRELDERSTRLAGALAEAGVVGGDRVGVCLERSSGLVVALLAVLKAGAAYVPLEPSYPAGRLAFTAADAGVRVVVTDRAAAPNGLRAVDVAAEAAGRPPVPVSPGDPAYVIHTSGSTGEPKGVVATHGNVVSLIGATSGEFGLGASDVWSWFHSFAFDFSVWEVWGCLLTGGRLVVVPRWTSRDPAEFHRTLVRHRVTVLSQTPSALAVLSGSAGSGLSRLAVRLLVCAGEPLDTTSLRPWFDHRPEPGRVVNMYGITETTVHCTLRDLTAADTTRSERSVGRPLAGWELHVRDTAGHPVPVGVAGEIHVAGSGVTAGYLNRPELTALRFPGGARYRSGDLGRYRPDGELEVLGRIDDQVKIRGHRVEPGEVRAVLAGHPRVRAAAVVATGSPPRLDAYVVLDGEAPAEELRAHLERGLPAHMLPSTITPVAEFPLTSNGKLDVEALVPVAAPEPDEEPFTGVESTVARIWRQVLGRDVRRGDNFFRIGGNSLLAVRVLTALHDAGHPDVTLRDVFRYSTLSDLVKTIEEVGS</sequence>
<dbReference type="Pfam" id="PF13193">
    <property type="entry name" value="AMP-binding_C"/>
    <property type="match status" value="1"/>
</dbReference>
<dbReference type="InterPro" id="IPR023213">
    <property type="entry name" value="CAT-like_dom_sf"/>
</dbReference>
<dbReference type="PROSITE" id="PS50075">
    <property type="entry name" value="CARRIER"/>
    <property type="match status" value="1"/>
</dbReference>
<keyword evidence="2" id="KW-0596">Phosphopantetheine</keyword>
<evidence type="ECO:0000256" key="3">
    <source>
        <dbReference type="ARBA" id="ARBA00022553"/>
    </source>
</evidence>
<dbReference type="PANTHER" id="PTHR45527:SF1">
    <property type="entry name" value="FATTY ACID SYNTHASE"/>
    <property type="match status" value="1"/>
</dbReference>
<gene>
    <name evidence="5" type="ORF">J2S66_002964</name>
</gene>
<dbReference type="Gene3D" id="1.10.1200.10">
    <property type="entry name" value="ACP-like"/>
    <property type="match status" value="1"/>
</dbReference>
<dbReference type="InterPro" id="IPR045851">
    <property type="entry name" value="AMP-bd_C_sf"/>
</dbReference>
<dbReference type="Gene3D" id="3.30.300.30">
    <property type="match status" value="1"/>
</dbReference>
<dbReference type="PANTHER" id="PTHR45527">
    <property type="entry name" value="NONRIBOSOMAL PEPTIDE SYNTHETASE"/>
    <property type="match status" value="1"/>
</dbReference>
<dbReference type="SUPFAM" id="SSF52777">
    <property type="entry name" value="CoA-dependent acyltransferases"/>
    <property type="match status" value="2"/>
</dbReference>
<keyword evidence="6" id="KW-1185">Reference proteome</keyword>
<dbReference type="InterPro" id="IPR042099">
    <property type="entry name" value="ANL_N_sf"/>
</dbReference>
<dbReference type="PROSITE" id="PS00012">
    <property type="entry name" value="PHOSPHOPANTETHEINE"/>
    <property type="match status" value="1"/>
</dbReference>
<protein>
    <submittedName>
        <fullName evidence="5">Amino acid adenylation domain-containing protein</fullName>
    </submittedName>
</protein>
<dbReference type="InterPro" id="IPR025110">
    <property type="entry name" value="AMP-bd_C"/>
</dbReference>
<dbReference type="Pfam" id="PF00668">
    <property type="entry name" value="Condensation"/>
    <property type="match status" value="2"/>
</dbReference>
<dbReference type="RefSeq" id="WP_310307593.1">
    <property type="nucleotide sequence ID" value="NZ_BAAAXB010000001.1"/>
</dbReference>
<keyword evidence="3" id="KW-0597">Phosphoprotein</keyword>
<feature type="domain" description="Carrier" evidence="4">
    <location>
        <begin position="912"/>
        <end position="986"/>
    </location>
</feature>
<dbReference type="Proteomes" id="UP001268819">
    <property type="component" value="Unassembled WGS sequence"/>
</dbReference>
<dbReference type="EMBL" id="JAVDSG010000001">
    <property type="protein sequence ID" value="MDR6594580.1"/>
    <property type="molecule type" value="Genomic_DNA"/>
</dbReference>
<dbReference type="InterPro" id="IPR009081">
    <property type="entry name" value="PP-bd_ACP"/>
</dbReference>
<dbReference type="PROSITE" id="PS00455">
    <property type="entry name" value="AMP_BINDING"/>
    <property type="match status" value="1"/>
</dbReference>
<evidence type="ECO:0000313" key="6">
    <source>
        <dbReference type="Proteomes" id="UP001268819"/>
    </source>
</evidence>
<reference evidence="5 6" key="1">
    <citation type="submission" date="2023-07" db="EMBL/GenBank/DDBJ databases">
        <title>Sequencing the genomes of 1000 actinobacteria strains.</title>
        <authorList>
            <person name="Klenk H.-P."/>
        </authorList>
    </citation>
    <scope>NUCLEOTIDE SEQUENCE [LARGE SCALE GENOMIC DNA]</scope>
    <source>
        <strain evidence="5 6">DSM 43749</strain>
    </source>
</reference>
<comment type="cofactor">
    <cofactor evidence="1">
        <name>pantetheine 4'-phosphate</name>
        <dbReference type="ChEBI" id="CHEBI:47942"/>
    </cofactor>
</comment>
<dbReference type="InterPro" id="IPR020845">
    <property type="entry name" value="AMP-binding_CS"/>
</dbReference>